<dbReference type="AlphaFoldDB" id="A0A0R3U8G9"/>
<dbReference type="EMBL" id="UXSR01000657">
    <property type="protein sequence ID" value="VDD77171.1"/>
    <property type="molecule type" value="Genomic_DNA"/>
</dbReference>
<reference evidence="1 2" key="1">
    <citation type="submission" date="2018-10" db="EMBL/GenBank/DDBJ databases">
        <authorList>
            <consortium name="Pathogen Informatics"/>
        </authorList>
    </citation>
    <scope>NUCLEOTIDE SEQUENCE [LARGE SCALE GENOMIC DNA]</scope>
</reference>
<evidence type="ECO:0000313" key="2">
    <source>
        <dbReference type="Proteomes" id="UP000267029"/>
    </source>
</evidence>
<keyword evidence="2" id="KW-1185">Reference proteome</keyword>
<gene>
    <name evidence="1" type="ORF">MCOS_LOCUS3174</name>
</gene>
<evidence type="ECO:0000313" key="1">
    <source>
        <dbReference type="EMBL" id="VDD77171.1"/>
    </source>
</evidence>
<proteinExistence type="predicted"/>
<name>A0A0R3U8G9_MESCO</name>
<sequence>MGVFAHYPTLHLSLWENPLLVWFLQPMGTGPPATPYPSIGNAGDPSAKHTHCVPNRLLLPGCEMLGLSQCCGPCFFGSHFKCRASGSSNHSQLPLPPTAVYILQNNDENDEKQ</sequence>
<organism evidence="1 2">
    <name type="scientific">Mesocestoides corti</name>
    <name type="common">Flatworm</name>
    <dbReference type="NCBI Taxonomy" id="53468"/>
    <lineage>
        <taxon>Eukaryota</taxon>
        <taxon>Metazoa</taxon>
        <taxon>Spiralia</taxon>
        <taxon>Lophotrochozoa</taxon>
        <taxon>Platyhelminthes</taxon>
        <taxon>Cestoda</taxon>
        <taxon>Eucestoda</taxon>
        <taxon>Cyclophyllidea</taxon>
        <taxon>Mesocestoididae</taxon>
        <taxon>Mesocestoides</taxon>
    </lineage>
</organism>
<dbReference type="Proteomes" id="UP000267029">
    <property type="component" value="Unassembled WGS sequence"/>
</dbReference>
<protein>
    <submittedName>
        <fullName evidence="1">Uncharacterized protein</fullName>
    </submittedName>
</protein>
<accession>A0A0R3U8G9</accession>